<evidence type="ECO:0000313" key="1">
    <source>
        <dbReference type="EMBL" id="KAF2895823.1"/>
    </source>
</evidence>
<dbReference type="EMBL" id="VTPC01005630">
    <property type="protein sequence ID" value="KAF2895823.1"/>
    <property type="molecule type" value="Genomic_DNA"/>
</dbReference>
<name>A0A8K0CY20_IGNLU</name>
<comment type="caution">
    <text evidence="1">The sequence shown here is derived from an EMBL/GenBank/DDBJ whole genome shotgun (WGS) entry which is preliminary data.</text>
</comment>
<proteinExistence type="predicted"/>
<dbReference type="InterPro" id="IPR010512">
    <property type="entry name" value="DUF1091"/>
</dbReference>
<keyword evidence="2" id="KW-1185">Reference proteome</keyword>
<dbReference type="AlphaFoldDB" id="A0A8K0CY20"/>
<accession>A0A8K0CY20</accession>
<dbReference type="Proteomes" id="UP000801492">
    <property type="component" value="Unassembled WGS sequence"/>
</dbReference>
<evidence type="ECO:0000313" key="2">
    <source>
        <dbReference type="Proteomes" id="UP000801492"/>
    </source>
</evidence>
<dbReference type="Pfam" id="PF06477">
    <property type="entry name" value="DUF1091"/>
    <property type="match status" value="1"/>
</dbReference>
<organism evidence="1 2">
    <name type="scientific">Ignelater luminosus</name>
    <name type="common">Cucubano</name>
    <name type="synonym">Pyrophorus luminosus</name>
    <dbReference type="NCBI Taxonomy" id="2038154"/>
    <lineage>
        <taxon>Eukaryota</taxon>
        <taxon>Metazoa</taxon>
        <taxon>Ecdysozoa</taxon>
        <taxon>Arthropoda</taxon>
        <taxon>Hexapoda</taxon>
        <taxon>Insecta</taxon>
        <taxon>Pterygota</taxon>
        <taxon>Neoptera</taxon>
        <taxon>Endopterygota</taxon>
        <taxon>Coleoptera</taxon>
        <taxon>Polyphaga</taxon>
        <taxon>Elateriformia</taxon>
        <taxon>Elateroidea</taxon>
        <taxon>Elateridae</taxon>
        <taxon>Agrypninae</taxon>
        <taxon>Pyrophorini</taxon>
        <taxon>Ignelater</taxon>
    </lineage>
</organism>
<gene>
    <name evidence="1" type="ORF">ILUMI_10352</name>
</gene>
<protein>
    <submittedName>
        <fullName evidence="1">Uncharacterized protein</fullName>
    </submittedName>
</protein>
<sequence>FYQDDYDVKLEVLHVRIPYKGSWNGCEGKYEISCHRLSCYCHFFQITVINYKFLSNEFRPTGISATVNLCKEANVDRFGLVKSLKDAVNFPLACPVQKRFLKLSYGTVDYSKLPPHFRNGRYRNHVKVYDGPNFIGEFYLDAEIIEKIKKWELPRIHN</sequence>
<reference evidence="1" key="1">
    <citation type="submission" date="2019-08" db="EMBL/GenBank/DDBJ databases">
        <title>The genome of the North American firefly Photinus pyralis.</title>
        <authorList>
            <consortium name="Photinus pyralis genome working group"/>
            <person name="Fallon T.R."/>
            <person name="Sander Lower S.E."/>
            <person name="Weng J.-K."/>
        </authorList>
    </citation>
    <scope>NUCLEOTIDE SEQUENCE</scope>
    <source>
        <strain evidence="1">TRF0915ILg1</strain>
        <tissue evidence="1">Whole body</tissue>
    </source>
</reference>
<feature type="non-terminal residue" evidence="1">
    <location>
        <position position="158"/>
    </location>
</feature>